<dbReference type="AlphaFoldDB" id="A0A6J5Y8Q4"/>
<dbReference type="Gene3D" id="3.40.228.10">
    <property type="entry name" value="Dimethylsulfoxide Reductase, domain 2"/>
    <property type="match status" value="1"/>
</dbReference>
<dbReference type="InterPro" id="IPR006963">
    <property type="entry name" value="Mopterin_OxRdtase_4Fe-4S_dom"/>
</dbReference>
<dbReference type="GO" id="GO:0043546">
    <property type="term" value="F:molybdopterin cofactor binding"/>
    <property type="evidence" value="ECO:0007669"/>
    <property type="project" value="InterPro"/>
</dbReference>
<evidence type="ECO:0000256" key="4">
    <source>
        <dbReference type="ARBA" id="ARBA00023014"/>
    </source>
</evidence>
<gene>
    <name evidence="6" type="ORF">UFOPK1392_00245</name>
    <name evidence="7" type="ORF">UFOPK3733_00615</name>
</gene>
<dbReference type="Gene3D" id="2.40.40.20">
    <property type="match status" value="1"/>
</dbReference>
<dbReference type="EMBL" id="CAFBNC010000020">
    <property type="protein sequence ID" value="CAB4930099.1"/>
    <property type="molecule type" value="Genomic_DNA"/>
</dbReference>
<dbReference type="Pfam" id="PF01568">
    <property type="entry name" value="Molydop_binding"/>
    <property type="match status" value="1"/>
</dbReference>
<keyword evidence="4" id="KW-0411">Iron-sulfur</keyword>
<dbReference type="GO" id="GO:0016491">
    <property type="term" value="F:oxidoreductase activity"/>
    <property type="evidence" value="ECO:0007669"/>
    <property type="project" value="InterPro"/>
</dbReference>
<name>A0A6J5Y8Q4_9ZZZZ</name>
<dbReference type="GO" id="GO:0046872">
    <property type="term" value="F:metal ion binding"/>
    <property type="evidence" value="ECO:0007669"/>
    <property type="project" value="UniProtKB-KW"/>
</dbReference>
<evidence type="ECO:0000313" key="7">
    <source>
        <dbReference type="EMBL" id="CAB4930099.1"/>
    </source>
</evidence>
<proteinExistence type="inferred from homology"/>
<dbReference type="PROSITE" id="PS51669">
    <property type="entry name" value="4FE4S_MOW_BIS_MGD"/>
    <property type="match status" value="1"/>
</dbReference>
<dbReference type="SUPFAM" id="SSF53706">
    <property type="entry name" value="Formate dehydrogenase/DMSO reductase, domains 1-3"/>
    <property type="match status" value="1"/>
</dbReference>
<dbReference type="InterPro" id="IPR050612">
    <property type="entry name" value="Prok_Mopterin_Oxidored"/>
</dbReference>
<evidence type="ECO:0000313" key="6">
    <source>
        <dbReference type="EMBL" id="CAB4322510.1"/>
    </source>
</evidence>
<feature type="domain" description="4Fe-4S Mo/W bis-MGD-type" evidence="5">
    <location>
        <begin position="1"/>
        <end position="56"/>
    </location>
</feature>
<dbReference type="InterPro" id="IPR009010">
    <property type="entry name" value="Asp_de-COase-like_dom_sf"/>
</dbReference>
<evidence type="ECO:0000259" key="5">
    <source>
        <dbReference type="PROSITE" id="PS51669"/>
    </source>
</evidence>
<reference evidence="6" key="1">
    <citation type="submission" date="2020-05" db="EMBL/GenBank/DDBJ databases">
        <authorList>
            <person name="Chiriac C."/>
            <person name="Salcher M."/>
            <person name="Ghai R."/>
            <person name="Kavagutti S V."/>
        </authorList>
    </citation>
    <scope>NUCLEOTIDE SEQUENCE</scope>
</reference>
<keyword evidence="2" id="KW-0479">Metal-binding</keyword>
<sequence>MEHQSFCRICAAACGILVDVADGVAVRVRGDAEHPVSRGYTCAKGRALPAQQHRSDRLRVARVRGGTAHWSEAAASLGGELLEIRDSAGPDAIGLYLATGLAYDSAGQVACGMAMGALGSSSFYTAATVDNAPVLVVAERVAGNAMMNPIWEPDSGGLLLVIGSNPVVSHGYGTTLADPVRRLREHRSVGGRIIVIDPRRTETAAHADLHLSSRPGSDVILLAALARQLLEHGRDEFELAQFCDPLEVDALRAALEPFTMESAAVATGLDLVQVESLLGDLRDSRGRLAIFCGTGTTMANDGVLVEWLRWVLLILTGSLDVRGGMRFNRGVVNRLRPPRSIPARVPGTASRPDVPRVAGQVAAVAMVDEIEAGRLKALIVTGGNPLAAFPDPGRLREALRSLEVLVVMDVVENEMTELATHVFPAATQLERADLTLAEQVSFRSGMQYTDAVLAPDDETQPVWRILASVLAPLGVDLLGGADPALLTDRQFLGGLLDHGPLDAAAVLAAGPRGVDLPAEYGWVRDSFLLEGRWRIAPQDFLDRLAVHLGPEVGLVLVPRRENAWSNSVLVAGDGAEPLALMHPRDAEAAGISHGSWAAISSRYGSMVVTVALDPTLRPGVVSVTHGHPGASPGMLISGDENIDLLTAMPWASGFPITVQPLGS</sequence>
<comment type="similarity">
    <text evidence="1">Belongs to the prokaryotic molybdopterin-containing oxidoreductase family.</text>
</comment>
<keyword evidence="3" id="KW-0408">Iron</keyword>
<protein>
    <submittedName>
        <fullName evidence="6">Unannotated protein</fullName>
    </submittedName>
</protein>
<dbReference type="InterPro" id="IPR006656">
    <property type="entry name" value="Mopterin_OxRdtase"/>
</dbReference>
<dbReference type="SUPFAM" id="SSF50692">
    <property type="entry name" value="ADC-like"/>
    <property type="match status" value="1"/>
</dbReference>
<dbReference type="Gene3D" id="2.20.25.90">
    <property type="entry name" value="ADC-like domains"/>
    <property type="match status" value="1"/>
</dbReference>
<dbReference type="SMART" id="SM00926">
    <property type="entry name" value="Molybdop_Fe4S4"/>
    <property type="match status" value="1"/>
</dbReference>
<dbReference type="GO" id="GO:0051536">
    <property type="term" value="F:iron-sulfur cluster binding"/>
    <property type="evidence" value="ECO:0007669"/>
    <property type="project" value="UniProtKB-KW"/>
</dbReference>
<evidence type="ECO:0000256" key="1">
    <source>
        <dbReference type="ARBA" id="ARBA00010312"/>
    </source>
</evidence>
<evidence type="ECO:0000256" key="3">
    <source>
        <dbReference type="ARBA" id="ARBA00023004"/>
    </source>
</evidence>
<dbReference type="Gene3D" id="3.40.50.740">
    <property type="match status" value="1"/>
</dbReference>
<accession>A0A6J5Y8Q4</accession>
<dbReference type="InterPro" id="IPR006657">
    <property type="entry name" value="MoPterin_dinucl-bd_dom"/>
</dbReference>
<evidence type="ECO:0000256" key="2">
    <source>
        <dbReference type="ARBA" id="ARBA00022723"/>
    </source>
</evidence>
<dbReference type="PANTHER" id="PTHR43742">
    <property type="entry name" value="TRIMETHYLAMINE-N-OXIDE REDUCTASE"/>
    <property type="match status" value="1"/>
</dbReference>
<dbReference type="EMBL" id="CAEMXZ010000006">
    <property type="protein sequence ID" value="CAB4322510.1"/>
    <property type="molecule type" value="Genomic_DNA"/>
</dbReference>
<dbReference type="Pfam" id="PF04879">
    <property type="entry name" value="Molybdop_Fe4S4"/>
    <property type="match status" value="1"/>
</dbReference>
<organism evidence="6">
    <name type="scientific">freshwater metagenome</name>
    <dbReference type="NCBI Taxonomy" id="449393"/>
    <lineage>
        <taxon>unclassified sequences</taxon>
        <taxon>metagenomes</taxon>
        <taxon>ecological metagenomes</taxon>
    </lineage>
</organism>
<dbReference type="Pfam" id="PF00384">
    <property type="entry name" value="Molybdopterin"/>
    <property type="match status" value="1"/>
</dbReference>